<protein>
    <submittedName>
        <fullName evidence="2">Uncharacterized protein</fullName>
    </submittedName>
</protein>
<gene>
    <name evidence="2" type="ORF">X801_06504</name>
</gene>
<keyword evidence="3" id="KW-1185">Reference proteome</keyword>
<dbReference type="AlphaFoldDB" id="A0A1S8WT63"/>
<feature type="non-terminal residue" evidence="2">
    <location>
        <position position="636"/>
    </location>
</feature>
<dbReference type="Proteomes" id="UP000243686">
    <property type="component" value="Unassembled WGS sequence"/>
</dbReference>
<dbReference type="EMBL" id="KV895062">
    <property type="protein sequence ID" value="OON17656.1"/>
    <property type="molecule type" value="Genomic_DNA"/>
</dbReference>
<sequence length="636" mass="71523">MAQMQTNADKKRATYVFDRSTQGRTLSTSSSLKTPNQVDLKEVTSKVQSTTPPPCEMSLHLLNWILEPENSNEVLVAKSTDEPSQECTEALVNGESQKNELKMIYITYNLLLEHIKTLATLPGIEAERIGGNPVVTTAPPSQILNTIPASWQLIMQLNTCLRKQISLCMRHARKLRQKFLEFWKTYEHLALESQKIIPLQTMMENRPTRAKPLCSLSWENVISRVPKTLKSPKKELSAFLAFVEKVFNVMESDPSVEWRQVLKQIRLIRLCLSPASIAGRDGVQAKKKFDHKSEFMNIRKFFEEQSGLIVQTVLEDDETGPFSQADIELMFREVVYSAPRDIIWEYLSRCKIVPKTKEMKQLLFASAGIRVDKQSGSFNQISSTADTHGMNDRMKKIQDGDLSSCFYPADSVKGQGVLASEAKKTTGGQQQQHWVGCLDSESAYHIHHPKHELSSSVSSVTTLVNELSQQNGPDDLKYKPSVHVTTSIRDIINERQTNGASINRSISTKSLQPAESTSFSWPVGEIFVPSRKVASHSGLTTTNDSVCDSGYVIICNPFVRKHAQSHPDEVIKVVDFSMHAHSEPCSAPENQDYRYVTKENGTKYHVVDRNSGKPLKYTEAIATNMRCAQKHTTKSD</sequence>
<organism evidence="2 3">
    <name type="scientific">Opisthorchis viverrini</name>
    <name type="common">Southeast Asian liver fluke</name>
    <dbReference type="NCBI Taxonomy" id="6198"/>
    <lineage>
        <taxon>Eukaryota</taxon>
        <taxon>Metazoa</taxon>
        <taxon>Spiralia</taxon>
        <taxon>Lophotrochozoa</taxon>
        <taxon>Platyhelminthes</taxon>
        <taxon>Trematoda</taxon>
        <taxon>Digenea</taxon>
        <taxon>Opisthorchiida</taxon>
        <taxon>Opisthorchiata</taxon>
        <taxon>Opisthorchiidae</taxon>
        <taxon>Opisthorchis</taxon>
    </lineage>
</organism>
<feature type="region of interest" description="Disordered" evidence="1">
    <location>
        <begin position="1"/>
        <end position="37"/>
    </location>
</feature>
<name>A0A1S8WT63_OPIVI</name>
<feature type="compositionally biased region" description="Polar residues" evidence="1">
    <location>
        <begin position="19"/>
        <end position="37"/>
    </location>
</feature>
<reference evidence="2 3" key="1">
    <citation type="submission" date="2015-03" db="EMBL/GenBank/DDBJ databases">
        <title>Draft genome of the nematode, Opisthorchis viverrini.</title>
        <authorList>
            <person name="Mitreva M."/>
        </authorList>
    </citation>
    <scope>NUCLEOTIDE SEQUENCE [LARGE SCALE GENOMIC DNA]</scope>
    <source>
        <strain evidence="2">Khon Kaen</strain>
    </source>
</reference>
<evidence type="ECO:0000256" key="1">
    <source>
        <dbReference type="SAM" id="MobiDB-lite"/>
    </source>
</evidence>
<evidence type="ECO:0000313" key="3">
    <source>
        <dbReference type="Proteomes" id="UP000243686"/>
    </source>
</evidence>
<proteinExistence type="predicted"/>
<accession>A0A1S8WT63</accession>
<evidence type="ECO:0000313" key="2">
    <source>
        <dbReference type="EMBL" id="OON17656.1"/>
    </source>
</evidence>